<dbReference type="AlphaFoldDB" id="A0A658QX26"/>
<evidence type="ECO:0000313" key="1">
    <source>
        <dbReference type="EMBL" id="SAL30140.1"/>
    </source>
</evidence>
<sequence>MRTTRKAARRTNRARTADSIRYTPPDAELIARLGTDRAFASEYVCDAMRKLHEPDGFTAALTALRDVVNAAGGVGAISRAGGGSRPSIYRALSPGGNPTLKTLISLLDTIGLRLAIEMNEGPVPSVPRLSRGRYRGSRAGV</sequence>
<dbReference type="InterPro" id="IPR014057">
    <property type="entry name" value="HI1420"/>
</dbReference>
<comment type="caution">
    <text evidence="1">The sequence shown here is derived from an EMBL/GenBank/DDBJ whole genome shotgun (WGS) entry which is preliminary data.</text>
</comment>
<dbReference type="Proteomes" id="UP000198263">
    <property type="component" value="Unassembled WGS sequence"/>
</dbReference>
<dbReference type="PANTHER" id="PTHR40275:SF1">
    <property type="entry name" value="SSL7038 PROTEIN"/>
    <property type="match status" value="1"/>
</dbReference>
<dbReference type="EMBL" id="FCNV02000004">
    <property type="protein sequence ID" value="SAL30140.1"/>
    <property type="molecule type" value="Genomic_DNA"/>
</dbReference>
<evidence type="ECO:0000313" key="2">
    <source>
        <dbReference type="Proteomes" id="UP000198263"/>
    </source>
</evidence>
<keyword evidence="2" id="KW-1185">Reference proteome</keyword>
<dbReference type="RefSeq" id="WP_244285607.1">
    <property type="nucleotide sequence ID" value="NZ_FCNV02000004.1"/>
</dbReference>
<accession>A0A658QX26</accession>
<dbReference type="PANTHER" id="PTHR40275">
    <property type="entry name" value="SSL7038 PROTEIN"/>
    <property type="match status" value="1"/>
</dbReference>
<reference evidence="1 2" key="1">
    <citation type="submission" date="2016-01" db="EMBL/GenBank/DDBJ databases">
        <authorList>
            <person name="Peeters C."/>
        </authorList>
    </citation>
    <scope>NUCLEOTIDE SEQUENCE [LARGE SCALE GENOMIC DNA]</scope>
    <source>
        <strain evidence="1">LMG 29315</strain>
    </source>
</reference>
<proteinExistence type="predicted"/>
<gene>
    <name evidence="1" type="ORF">AWB72_02531</name>
</gene>
<name>A0A658QX26_9BURK</name>
<protein>
    <submittedName>
        <fullName evidence="1">Transcriptional regulator</fullName>
    </submittedName>
</protein>
<organism evidence="1 2">
    <name type="scientific">Caballeronia concitans</name>
    <dbReference type="NCBI Taxonomy" id="1777133"/>
    <lineage>
        <taxon>Bacteria</taxon>
        <taxon>Pseudomonadati</taxon>
        <taxon>Pseudomonadota</taxon>
        <taxon>Betaproteobacteria</taxon>
        <taxon>Burkholderiales</taxon>
        <taxon>Burkholderiaceae</taxon>
        <taxon>Caballeronia</taxon>
    </lineage>
</organism>
<dbReference type="Pfam" id="PF21716">
    <property type="entry name" value="dnstrm_HI1420"/>
    <property type="match status" value="1"/>
</dbReference>